<evidence type="ECO:0000313" key="4">
    <source>
        <dbReference type="Proteomes" id="UP000191820"/>
    </source>
</evidence>
<reference evidence="3 4" key="1">
    <citation type="submission" date="2017-03" db="EMBL/GenBank/DDBJ databases">
        <title>Genome sequencing of Shewanella japonica KCTC 22435.</title>
        <authorList>
            <person name="Kim K.M."/>
        </authorList>
    </citation>
    <scope>NUCLEOTIDE SEQUENCE [LARGE SCALE GENOMIC DNA]</scope>
    <source>
        <strain evidence="3 4">KCTC 22435</strain>
    </source>
</reference>
<name>A0ABN4YLS4_9GAMM</name>
<dbReference type="InterPro" id="IPR009875">
    <property type="entry name" value="PilZ_domain"/>
</dbReference>
<dbReference type="Pfam" id="PF07238">
    <property type="entry name" value="PilZ"/>
    <property type="match status" value="1"/>
</dbReference>
<evidence type="ECO:0000256" key="1">
    <source>
        <dbReference type="PIRNR" id="PIRNR028141"/>
    </source>
</evidence>
<dbReference type="EMBL" id="CP020472">
    <property type="protein sequence ID" value="ARD23410.1"/>
    <property type="molecule type" value="Genomic_DNA"/>
</dbReference>
<dbReference type="PIRSF" id="PIRSF028141">
    <property type="entry name" value="C-di-GMP_BP_PA4608"/>
    <property type="match status" value="1"/>
</dbReference>
<feature type="domain" description="PilZ" evidence="2">
    <location>
        <begin position="3"/>
        <end position="100"/>
    </location>
</feature>
<evidence type="ECO:0000313" key="3">
    <source>
        <dbReference type="EMBL" id="ARD23410.1"/>
    </source>
</evidence>
<keyword evidence="4" id="KW-1185">Reference proteome</keyword>
<evidence type="ECO:0000259" key="2">
    <source>
        <dbReference type="Pfam" id="PF07238"/>
    </source>
</evidence>
<comment type="subunit">
    <text evidence="1">Monomer in both c-di-GMP-bound and free forms.</text>
</comment>
<keyword evidence="1" id="KW-0547">Nucleotide-binding</keyword>
<accession>A0ABN4YLS4</accession>
<keyword evidence="1" id="KW-0973">c-di-GMP</keyword>
<dbReference type="RefSeq" id="WP_080916387.1">
    <property type="nucleotide sequence ID" value="NZ_CP020472.1"/>
</dbReference>
<protein>
    <recommendedName>
        <fullName evidence="1">Cyclic diguanosine monophosphate-binding protein</fullName>
        <shortName evidence="1">c-di-GMP-binding protein</shortName>
    </recommendedName>
    <alternativeName>
        <fullName evidence="1">Pilz domain-containing protein</fullName>
    </alternativeName>
</protein>
<dbReference type="Gene3D" id="2.40.10.220">
    <property type="entry name" value="predicted glycosyltransferase like domains"/>
    <property type="match status" value="1"/>
</dbReference>
<dbReference type="Proteomes" id="UP000191820">
    <property type="component" value="Chromosome"/>
</dbReference>
<dbReference type="InterPro" id="IPR027021">
    <property type="entry name" value="C-di-GMP_BP_PA4608"/>
</dbReference>
<proteinExistence type="predicted"/>
<organism evidence="3 4">
    <name type="scientific">Shewanella japonica</name>
    <dbReference type="NCBI Taxonomy" id="93973"/>
    <lineage>
        <taxon>Bacteria</taxon>
        <taxon>Pseudomonadati</taxon>
        <taxon>Pseudomonadota</taxon>
        <taxon>Gammaproteobacteria</taxon>
        <taxon>Alteromonadales</taxon>
        <taxon>Shewanellaceae</taxon>
        <taxon>Shewanella</taxon>
    </lineage>
</organism>
<dbReference type="SUPFAM" id="SSF141371">
    <property type="entry name" value="PilZ domain-like"/>
    <property type="match status" value="1"/>
</dbReference>
<sequence length="120" mass="13502">MDERRQYTRTLFAATATLSFNDKTYRTNILDLSINGALVSEPEALSLTLGQKIGLSFLLPESDIVLNMDTVLVHHKGQQLGLECQHIDLDSISHLKRIIELNIGDAELLHRELAQLLHLD</sequence>
<gene>
    <name evidence="3" type="ORF">SJ2017_3141</name>
</gene>
<comment type="function">
    <text evidence="1">Binds the second messenger bis-(3'-5') cyclic dimeric guanosine monophosphate (c-di-GMP). Can bind two c-di-GMP molecules per monomer. May play a role in bacterial second-messenger regulated processes. Binding to c-di-GMP induces a conformational change of the C- and N-termini resulting in the exposure of a highly negative surface on one side of the protein to a possible effector protein.</text>
</comment>